<feature type="transmembrane region" description="Helical" evidence="2">
    <location>
        <begin position="122"/>
        <end position="140"/>
    </location>
</feature>
<dbReference type="AlphaFoldDB" id="A0A8S1KRB2"/>
<sequence>MMVYPIPSQIRYDYQILFTKMCDQAVFVLKLWISSLNPQMKLYKQCQSLYFFILMLLSLLKNVKNKYFLEQSLLLLKQHQNCYYKSIELARIQSPTLQQIIKGLFQLIIIFYKTDRMRTKHLVLLGVIIMQVCFVQALHYDLTTLLDQQNEVDCENTDFVQMLQDFDSWSEIIELLQGGQLDAEMKQLQELSDFTNEMISANPNDLMEDQQYDEQLEQMDEQLQTIQNQYNGPQRKFLFEQSRQISDQIRRVIESRSFEQKRSQLAMLYGLIEYLLKQITRVQNQYQQTTQPQPRAQSVQQQPQPQQRIKEQKERIIAIKDKCGDRYQQRKVSKQRVVPGNYRQNDHPVPEEVGCDIPFPQQRQPKCVVGSDIILTSSISADQPTVETEVKKLKDVNEYGFGFWMRFLTLYPEQLQSGLTDQSYFVAKLTKNQQDGDDKIGDRLLTIFQTQEQYIFSAQHDKPERKEATAAIVFGDIEAVWTYVYYSYSAYQQQAIGFYKQSNSQLVKQVTLPASQGTPQYLRFVLGGQYFDFPGFNGQISRPVLAIGLGTYLINEQEFLQYAISCNPQPYVAPQKLVPYQFARESTYVDIEDNNAPPTQEFIDLLLPDEYAVQGWFKWEETDLQENWHTMFRLSNTPLRKQQILLGERVLAAWLGKPKGGQIHFSTYSYANMKGSGNPNAHQYVQHQDQHLHWHFVYFGYSRDQRKAYAQVLFKHVHAKSLSFVNVNHFVSPKHYFYFGRERQFPVYSGFMAYLEVFFCKGSYLTNVKPALRPVPTPPPPKKRCVEGPNRIINAKYDKGPVVHVELHKDDLKDTTQYGYGFWFRYTGLAGGQNENSRPDWSLIARLTNKKETPKDIRDGLLTIFQGKVGFFYITANNKAKKLVELAQPFGDIEGVWIYTYFSYTRYKAIAFYQIENQAPITLEAKVTHPRMEQLLFQVGGKDPQDRYYSFNGQFHRPVLRLGSGSFFDTLEEYNPFCLSCNPQPQKDCSSKGLIRAVSAKASQFNGNPVNSGDRFGTTEQYSVQGWFKWNGKTSEKDQLLFRLTSTLAGEDALNFDTLSCYFDTRDQTLNFYTYTYTDQLGSGNPEVRQIVEGKTFVKDWFHIYFAYSRKSRQADVIVEHSQGKGALSFKNVNHYVAPSLILYYGKDQLTDAFQGFIQGLNLFACDITYQPTPKPVEDCTPMKDPICLAGDQYENVSLTNIDNVVQELEKRKQLMQDKQFVLPTTQCFCFPQQGKKVLPQRQEGLLEIYDDDEEPQEQDAIEI</sequence>
<feature type="compositionally biased region" description="Low complexity" evidence="1">
    <location>
        <begin position="287"/>
        <end position="307"/>
    </location>
</feature>
<proteinExistence type="predicted"/>
<dbReference type="GO" id="GO:0005634">
    <property type="term" value="C:nucleus"/>
    <property type="evidence" value="ECO:0007669"/>
    <property type="project" value="InterPro"/>
</dbReference>
<keyword evidence="2" id="KW-1133">Transmembrane helix</keyword>
<protein>
    <submittedName>
        <fullName evidence="3">Uncharacterized protein</fullName>
    </submittedName>
</protein>
<comment type="caution">
    <text evidence="3">The sequence shown here is derived from an EMBL/GenBank/DDBJ whole genome shotgun (WGS) entry which is preliminary data.</text>
</comment>
<evidence type="ECO:0000256" key="1">
    <source>
        <dbReference type="SAM" id="MobiDB-lite"/>
    </source>
</evidence>
<feature type="region of interest" description="Disordered" evidence="1">
    <location>
        <begin position="287"/>
        <end position="311"/>
    </location>
</feature>
<name>A0A8S1KRB2_PARPR</name>
<dbReference type="Proteomes" id="UP000688137">
    <property type="component" value="Unassembled WGS sequence"/>
</dbReference>
<keyword evidence="2" id="KW-0812">Transmembrane</keyword>
<accession>A0A8S1KRB2</accession>
<dbReference type="PANTHER" id="PTHR13354:SF11">
    <property type="entry name" value="LYSINE-SPECIFIC DEMETHYLASE 9"/>
    <property type="match status" value="1"/>
</dbReference>
<reference evidence="3" key="1">
    <citation type="submission" date="2021-01" db="EMBL/GenBank/DDBJ databases">
        <authorList>
            <consortium name="Genoscope - CEA"/>
            <person name="William W."/>
        </authorList>
    </citation>
    <scope>NUCLEOTIDE SEQUENCE</scope>
</reference>
<dbReference type="InterPro" id="IPR026306">
    <property type="entry name" value="RSBN1/Dpy-2/CEP530"/>
</dbReference>
<dbReference type="PANTHER" id="PTHR13354">
    <property type="entry name" value="ROUND SPERMATID BASIC PROTEIN 1"/>
    <property type="match status" value="1"/>
</dbReference>
<dbReference type="EMBL" id="CAJJDM010000023">
    <property type="protein sequence ID" value="CAD8056981.1"/>
    <property type="molecule type" value="Genomic_DNA"/>
</dbReference>
<evidence type="ECO:0000256" key="2">
    <source>
        <dbReference type="SAM" id="Phobius"/>
    </source>
</evidence>
<keyword evidence="4" id="KW-1185">Reference proteome</keyword>
<dbReference type="OMA" id="QNAHPVP"/>
<evidence type="ECO:0000313" key="3">
    <source>
        <dbReference type="EMBL" id="CAD8056981.1"/>
    </source>
</evidence>
<evidence type="ECO:0000313" key="4">
    <source>
        <dbReference type="Proteomes" id="UP000688137"/>
    </source>
</evidence>
<gene>
    <name evidence="3" type="ORF">PPRIM_AZ9-3.1.T0250158</name>
</gene>
<organism evidence="3 4">
    <name type="scientific">Paramecium primaurelia</name>
    <dbReference type="NCBI Taxonomy" id="5886"/>
    <lineage>
        <taxon>Eukaryota</taxon>
        <taxon>Sar</taxon>
        <taxon>Alveolata</taxon>
        <taxon>Ciliophora</taxon>
        <taxon>Intramacronucleata</taxon>
        <taxon>Oligohymenophorea</taxon>
        <taxon>Peniculida</taxon>
        <taxon>Parameciidae</taxon>
        <taxon>Paramecium</taxon>
    </lineage>
</organism>
<keyword evidence="2" id="KW-0472">Membrane</keyword>